<feature type="compositionally biased region" description="Basic residues" evidence="8">
    <location>
        <begin position="636"/>
        <end position="646"/>
    </location>
</feature>
<dbReference type="SMART" id="SM00240">
    <property type="entry name" value="FHA"/>
    <property type="match status" value="1"/>
</dbReference>
<feature type="region of interest" description="Disordered" evidence="8">
    <location>
        <begin position="194"/>
        <end position="241"/>
    </location>
</feature>
<dbReference type="InterPro" id="IPR036420">
    <property type="entry name" value="BRCT_dom_sf"/>
</dbReference>
<evidence type="ECO:0000256" key="1">
    <source>
        <dbReference type="ARBA" id="ARBA00004123"/>
    </source>
</evidence>
<feature type="compositionally biased region" description="Low complexity" evidence="8">
    <location>
        <begin position="783"/>
        <end position="811"/>
    </location>
</feature>
<dbReference type="STRING" id="1314773.A0A3N2Q026"/>
<dbReference type="SUPFAM" id="SSF52113">
    <property type="entry name" value="BRCT domain"/>
    <property type="match status" value="1"/>
</dbReference>
<evidence type="ECO:0000256" key="4">
    <source>
        <dbReference type="ARBA" id="ARBA00022763"/>
    </source>
</evidence>
<feature type="region of interest" description="Disordered" evidence="8">
    <location>
        <begin position="673"/>
        <end position="848"/>
    </location>
</feature>
<feature type="compositionally biased region" description="Basic and acidic residues" evidence="8">
    <location>
        <begin position="620"/>
        <end position="635"/>
    </location>
</feature>
<feature type="region of interest" description="Disordered" evidence="8">
    <location>
        <begin position="370"/>
        <end position="579"/>
    </location>
</feature>
<dbReference type="InterPro" id="IPR043014">
    <property type="entry name" value="Nibrin_BRCT2_sf"/>
</dbReference>
<dbReference type="GO" id="GO:0030870">
    <property type="term" value="C:Mre11 complex"/>
    <property type="evidence" value="ECO:0007669"/>
    <property type="project" value="InterPro"/>
</dbReference>
<dbReference type="InterPro" id="IPR040227">
    <property type="entry name" value="Nibrin-rel"/>
</dbReference>
<dbReference type="CDD" id="cd17741">
    <property type="entry name" value="BRCT_nibrin"/>
    <property type="match status" value="1"/>
</dbReference>
<feature type="compositionally biased region" description="Polar residues" evidence="8">
    <location>
        <begin position="397"/>
        <end position="411"/>
    </location>
</feature>
<dbReference type="PANTHER" id="PTHR12162:SF0">
    <property type="entry name" value="NIBRIN"/>
    <property type="match status" value="1"/>
</dbReference>
<reference evidence="10 11" key="1">
    <citation type="journal article" date="2018" name="Mol. Ecol.">
        <title>The obligate alkalophilic soda-lake fungus Sodiomyces alkalinus has shifted to a protein diet.</title>
        <authorList>
            <person name="Grum-Grzhimaylo A.A."/>
            <person name="Falkoski D.L."/>
            <person name="van den Heuvel J."/>
            <person name="Valero-Jimenez C.A."/>
            <person name="Min B."/>
            <person name="Choi I.G."/>
            <person name="Lipzen A."/>
            <person name="Daum C.G."/>
            <person name="Aanen D.K."/>
            <person name="Tsang A."/>
            <person name="Henrissat B."/>
            <person name="Bilanenko E.N."/>
            <person name="de Vries R.P."/>
            <person name="van Kan J.A.L."/>
            <person name="Grigoriev I.V."/>
            <person name="Debets A.J.M."/>
        </authorList>
    </citation>
    <scope>NUCLEOTIDE SEQUENCE [LARGE SCALE GENOMIC DNA]</scope>
    <source>
        <strain evidence="10 11">F11</strain>
    </source>
</reference>
<dbReference type="Gene3D" id="3.40.50.10980">
    <property type="entry name" value="Nibrin, BRCT2 domain"/>
    <property type="match status" value="1"/>
</dbReference>
<organism evidence="10 11">
    <name type="scientific">Sodiomyces alkalinus (strain CBS 110278 / VKM F-3762 / F11)</name>
    <name type="common">Alkaliphilic filamentous fungus</name>
    <dbReference type="NCBI Taxonomy" id="1314773"/>
    <lineage>
        <taxon>Eukaryota</taxon>
        <taxon>Fungi</taxon>
        <taxon>Dikarya</taxon>
        <taxon>Ascomycota</taxon>
        <taxon>Pezizomycotina</taxon>
        <taxon>Sordariomycetes</taxon>
        <taxon>Hypocreomycetidae</taxon>
        <taxon>Glomerellales</taxon>
        <taxon>Plectosphaerellaceae</taxon>
        <taxon>Sodiomyces</taxon>
    </lineage>
</organism>
<dbReference type="InterPro" id="IPR032429">
    <property type="entry name" value="Nibrin_BRCT2"/>
</dbReference>
<dbReference type="GO" id="GO:0005694">
    <property type="term" value="C:chromosome"/>
    <property type="evidence" value="ECO:0007669"/>
    <property type="project" value="UniProtKB-SubCell"/>
</dbReference>
<dbReference type="GO" id="GO:0003684">
    <property type="term" value="F:damaged DNA binding"/>
    <property type="evidence" value="ECO:0007669"/>
    <property type="project" value="TreeGrafter"/>
</dbReference>
<feature type="compositionally biased region" description="Low complexity" evidence="8">
    <location>
        <begin position="476"/>
        <end position="487"/>
    </location>
</feature>
<dbReference type="RefSeq" id="XP_028467771.1">
    <property type="nucleotide sequence ID" value="XM_028613456.1"/>
</dbReference>
<accession>A0A3N2Q026</accession>
<dbReference type="Gene3D" id="2.60.200.20">
    <property type="match status" value="1"/>
</dbReference>
<feature type="compositionally biased region" description="Low complexity" evidence="8">
    <location>
        <begin position="448"/>
        <end position="458"/>
    </location>
</feature>
<evidence type="ECO:0000256" key="5">
    <source>
        <dbReference type="ARBA" id="ARBA00023204"/>
    </source>
</evidence>
<name>A0A3N2Q026_SODAK</name>
<feature type="region of interest" description="Disordered" evidence="8">
    <location>
        <begin position="606"/>
        <end position="656"/>
    </location>
</feature>
<evidence type="ECO:0000313" key="11">
    <source>
        <dbReference type="Proteomes" id="UP000272025"/>
    </source>
</evidence>
<feature type="compositionally biased region" description="Acidic residues" evidence="8">
    <location>
        <begin position="830"/>
        <end position="839"/>
    </location>
</feature>
<keyword evidence="11" id="KW-1185">Reference proteome</keyword>
<feature type="compositionally biased region" description="Polar residues" evidence="8">
    <location>
        <begin position="761"/>
        <end position="782"/>
    </location>
</feature>
<dbReference type="Proteomes" id="UP000272025">
    <property type="component" value="Unassembled WGS sequence"/>
</dbReference>
<dbReference type="Gene3D" id="3.40.50.10190">
    <property type="entry name" value="BRCT domain"/>
    <property type="match status" value="1"/>
</dbReference>
<evidence type="ECO:0000313" key="10">
    <source>
        <dbReference type="EMBL" id="ROT39965.1"/>
    </source>
</evidence>
<dbReference type="GO" id="GO:0000724">
    <property type="term" value="P:double-strand break repair via homologous recombination"/>
    <property type="evidence" value="ECO:0007669"/>
    <property type="project" value="TreeGrafter"/>
</dbReference>
<dbReference type="EMBL" id="ML119053">
    <property type="protein sequence ID" value="ROT39965.1"/>
    <property type="molecule type" value="Genomic_DNA"/>
</dbReference>
<dbReference type="GeneID" id="39581934"/>
<keyword evidence="6" id="KW-0539">Nucleus</keyword>
<dbReference type="SUPFAM" id="SSF49879">
    <property type="entry name" value="SMAD/FHA domain"/>
    <property type="match status" value="1"/>
</dbReference>
<gene>
    <name evidence="10" type="ORF">SODALDRAFT_350048</name>
</gene>
<feature type="domain" description="FHA" evidence="9">
    <location>
        <begin position="24"/>
        <end position="87"/>
    </location>
</feature>
<dbReference type="Pfam" id="PF00498">
    <property type="entry name" value="FHA"/>
    <property type="match status" value="1"/>
</dbReference>
<dbReference type="Pfam" id="PF16508">
    <property type="entry name" value="NIBRIN_BRCT_II"/>
    <property type="match status" value="1"/>
</dbReference>
<dbReference type="AlphaFoldDB" id="A0A3N2Q026"/>
<dbReference type="PANTHER" id="PTHR12162">
    <property type="entry name" value="NIBRIN-RELATED"/>
    <property type="match status" value="1"/>
</dbReference>
<comment type="similarity">
    <text evidence="7">Belongs to the Nibrin family.</text>
</comment>
<protein>
    <recommendedName>
        <fullName evidence="9">FHA domain-containing protein</fullName>
    </recommendedName>
</protein>
<evidence type="ECO:0000256" key="8">
    <source>
        <dbReference type="SAM" id="MobiDB-lite"/>
    </source>
</evidence>
<keyword evidence="4" id="KW-0227">DNA damage</keyword>
<evidence type="ECO:0000256" key="2">
    <source>
        <dbReference type="ARBA" id="ARBA00004286"/>
    </source>
</evidence>
<feature type="compositionally biased region" description="Basic and acidic residues" evidence="8">
    <location>
        <begin position="554"/>
        <end position="577"/>
    </location>
</feature>
<dbReference type="PROSITE" id="PS50006">
    <property type="entry name" value="FHA_DOMAIN"/>
    <property type="match status" value="1"/>
</dbReference>
<keyword evidence="5" id="KW-0234">DNA repair</keyword>
<dbReference type="InterPro" id="IPR008984">
    <property type="entry name" value="SMAD_FHA_dom_sf"/>
</dbReference>
<evidence type="ECO:0000259" key="9">
    <source>
        <dbReference type="PROSITE" id="PS50006"/>
    </source>
</evidence>
<evidence type="ECO:0000256" key="6">
    <source>
        <dbReference type="ARBA" id="ARBA00023242"/>
    </source>
</evidence>
<comment type="subcellular location">
    <subcellularLocation>
        <location evidence="2">Chromosome</location>
    </subcellularLocation>
    <subcellularLocation>
        <location evidence="1">Nucleus</location>
    </subcellularLocation>
</comment>
<proteinExistence type="inferred from homology"/>
<dbReference type="InterPro" id="IPR000253">
    <property type="entry name" value="FHA_dom"/>
</dbReference>
<feature type="compositionally biased region" description="Low complexity" evidence="8">
    <location>
        <begin position="376"/>
        <end position="386"/>
    </location>
</feature>
<feature type="compositionally biased region" description="Basic residues" evidence="8">
    <location>
        <begin position="417"/>
        <end position="426"/>
    </location>
</feature>
<sequence length="848" mass="93277">MWLLEQEGDVFGGRRLWLRPGQLYLFGRTTSEPGQLAISHKTISRKHMTIRVDSVPQGDSQNLSTRSIAVIEDLSTKTGTTVDGQKFRGETYTVTQSNVEIKLGSCPEIFRLLWHPVALAFSFTSRELQADPFSRLREALEQLDIKISHEYNIRHTTHVVSKKRNTPKGLQALINGRYIVTDAFVDAIIEATQRPDDADPSSPSPLEQDFDGNWPNPLEYLPPRGGEPVERPTDAYAPDGSRQDLFEGYTFIFYDRTQFDNLLDPITNGKGKALFMEVTPEKTPVDDFIRFVKTEAGEKGLGSFEDGSEGRGVVVVRYTPSKGDHMDWYAGFFTQVSLRLDHRPIEQKEFLEAILIKDASILRRPLEVATPQDTPVASSAAQQVAANTGEAMEVDQPGTSQETSQDRSAGSSVPVSRRTRARRAPTRRFAGFASEDDEDDADKDNTATPDIPIENPPNTEEEHHGLFVSQHPAPSPAEAPESGATASNPFRKRNVEDVLGGMLPTADAVKRRRIEAGEDPVPGRPTPPPTAAAAAQEAETTPREPKPPLKKPKKELDVLEEARKRREALEAEAKAEQEDLATLPSDMDLNAIRRLHIVEEIKVRRRPAETAGGAGGQRTRTREQDVAEGRWDPRWNGRKSFKRFRQRGAPTGRPPMKVIVPLAEVKKKDYGIGDDYWLEDDGEKRKNETQQSVGAVRDSVPSAAGAPKQLSSARTAAQRIVLTDDSSGEDGRDVVEGGTSVGRGPNDNDGDGDSVLPPPQSIRTGSSRTAVASETTQSTLSGTRSATRSQTQGQTSQRSAAAGKRSAAAPPAREPVAKKPRATRRIAEVQDSDDGSDDELQFKFGRRR</sequence>
<dbReference type="OrthoDB" id="552194at2759"/>
<dbReference type="GO" id="GO:0007095">
    <property type="term" value="P:mitotic G2 DNA damage checkpoint signaling"/>
    <property type="evidence" value="ECO:0007669"/>
    <property type="project" value="InterPro"/>
</dbReference>
<keyword evidence="3" id="KW-0158">Chromosome</keyword>
<evidence type="ECO:0000256" key="3">
    <source>
        <dbReference type="ARBA" id="ARBA00022454"/>
    </source>
</evidence>
<evidence type="ECO:0000256" key="7">
    <source>
        <dbReference type="ARBA" id="ARBA00044757"/>
    </source>
</evidence>